<sequence length="327" mass="36702">MPSNRQLLAVFLALLGTDSCNGFSSTLFQPQLSQQVTAPTIQPGVDIELPDFDELFVRVRGTSPLARVAMQGGQLNGQRGLSALETTVVDDDLPWKTVESNKNRLVHQIQKIDNFQGLNAPLLRFRCRMKGPCLAHVFASFLTTKEYRSMWDESLANVYEKYPIEDLDCVNMAMEFGKYGQCSKVGVGYCTTKPSFGVDSREQLTMCGIQDFHDGSSIIWGTEMEDHHNHLLPEDEARRTRAKSHLFATTMIPTGHDTFDVEYVIQLEIGGKIPNWLTTPIVIENVKNMFRVVDGYFKEGEGGALDEYLKDSYLEALGDKYSLLLTP</sequence>
<dbReference type="AlphaFoldDB" id="A0A9N8DLS0"/>
<protein>
    <recommendedName>
        <fullName evidence="4">START domain-containing protein</fullName>
    </recommendedName>
</protein>
<keyword evidence="1" id="KW-0732">Signal</keyword>
<proteinExistence type="predicted"/>
<gene>
    <name evidence="2" type="ORF">SEMRO_215_G088940.1</name>
</gene>
<feature type="chain" id="PRO_5040201691" description="START domain-containing protein" evidence="1">
    <location>
        <begin position="23"/>
        <end position="327"/>
    </location>
</feature>
<dbReference type="EMBL" id="CAICTM010000214">
    <property type="protein sequence ID" value="CAB9504967.1"/>
    <property type="molecule type" value="Genomic_DNA"/>
</dbReference>
<reference evidence="2" key="1">
    <citation type="submission" date="2020-06" db="EMBL/GenBank/DDBJ databases">
        <authorList>
            <consortium name="Plant Systems Biology data submission"/>
        </authorList>
    </citation>
    <scope>NUCLEOTIDE SEQUENCE</scope>
    <source>
        <strain evidence="2">D6</strain>
    </source>
</reference>
<keyword evidence="3" id="KW-1185">Reference proteome</keyword>
<accession>A0A9N8DLS0</accession>
<comment type="caution">
    <text evidence="2">The sequence shown here is derived from an EMBL/GenBank/DDBJ whole genome shotgun (WGS) entry which is preliminary data.</text>
</comment>
<evidence type="ECO:0000256" key="1">
    <source>
        <dbReference type="SAM" id="SignalP"/>
    </source>
</evidence>
<evidence type="ECO:0008006" key="4">
    <source>
        <dbReference type="Google" id="ProtNLM"/>
    </source>
</evidence>
<dbReference type="OrthoDB" id="38621at2759"/>
<evidence type="ECO:0000313" key="3">
    <source>
        <dbReference type="Proteomes" id="UP001153069"/>
    </source>
</evidence>
<dbReference type="Proteomes" id="UP001153069">
    <property type="component" value="Unassembled WGS sequence"/>
</dbReference>
<dbReference type="SUPFAM" id="SSF55961">
    <property type="entry name" value="Bet v1-like"/>
    <property type="match status" value="1"/>
</dbReference>
<name>A0A9N8DLS0_9STRA</name>
<organism evidence="2 3">
    <name type="scientific">Seminavis robusta</name>
    <dbReference type="NCBI Taxonomy" id="568900"/>
    <lineage>
        <taxon>Eukaryota</taxon>
        <taxon>Sar</taxon>
        <taxon>Stramenopiles</taxon>
        <taxon>Ochrophyta</taxon>
        <taxon>Bacillariophyta</taxon>
        <taxon>Bacillariophyceae</taxon>
        <taxon>Bacillariophycidae</taxon>
        <taxon>Naviculales</taxon>
        <taxon>Naviculaceae</taxon>
        <taxon>Seminavis</taxon>
    </lineage>
</organism>
<feature type="signal peptide" evidence="1">
    <location>
        <begin position="1"/>
        <end position="22"/>
    </location>
</feature>
<dbReference type="Gene3D" id="3.30.530.20">
    <property type="match status" value="1"/>
</dbReference>
<dbReference type="InterPro" id="IPR023393">
    <property type="entry name" value="START-like_dom_sf"/>
</dbReference>
<evidence type="ECO:0000313" key="2">
    <source>
        <dbReference type="EMBL" id="CAB9504967.1"/>
    </source>
</evidence>